<accession>M4VBE9</accession>
<reference evidence="3 4" key="1">
    <citation type="journal article" date="2013" name="ISME J.">
        <title>By their genes ye shall know them: genomic signatures of predatory bacteria.</title>
        <authorList>
            <person name="Pasternak Z."/>
            <person name="Pietrokovski S."/>
            <person name="Rotem O."/>
            <person name="Gophna U."/>
            <person name="Lurie-Weinberger M.N."/>
            <person name="Jurkevitch E."/>
        </authorList>
    </citation>
    <scope>NUCLEOTIDE SEQUENCE [LARGE SCALE GENOMIC DNA]</scope>
    <source>
        <strain evidence="3 4">JSS</strain>
    </source>
</reference>
<name>M4VBE9_9BACT</name>
<dbReference type="InterPro" id="IPR011250">
    <property type="entry name" value="OMP/PagP_B-barrel"/>
</dbReference>
<evidence type="ECO:0008006" key="5">
    <source>
        <dbReference type="Google" id="ProtNLM"/>
    </source>
</evidence>
<evidence type="ECO:0000313" key="3">
    <source>
        <dbReference type="EMBL" id="AGH96722.1"/>
    </source>
</evidence>
<organism evidence="3 4">
    <name type="scientific">Pseudobdellovibrio exovorus JSS</name>
    <dbReference type="NCBI Taxonomy" id="1184267"/>
    <lineage>
        <taxon>Bacteria</taxon>
        <taxon>Pseudomonadati</taxon>
        <taxon>Bdellovibrionota</taxon>
        <taxon>Bdellovibrionia</taxon>
        <taxon>Bdellovibrionales</taxon>
        <taxon>Pseudobdellovibrionaceae</taxon>
        <taxon>Pseudobdellovibrio</taxon>
    </lineage>
</organism>
<feature type="chain" id="PRO_5004060108" description="Outer membrane protein beta-barrel domain-containing protein" evidence="2">
    <location>
        <begin position="26"/>
        <end position="319"/>
    </location>
</feature>
<dbReference type="STRING" id="1184267.A11Q_2506"/>
<proteinExistence type="predicted"/>
<dbReference type="HOGENOM" id="CLU_870612_0_0_7"/>
<dbReference type="PATRIC" id="fig|1184267.3.peg.2532"/>
<dbReference type="AlphaFoldDB" id="M4VBE9"/>
<dbReference type="RefSeq" id="WP_015471212.1">
    <property type="nucleotide sequence ID" value="NC_020813.1"/>
</dbReference>
<evidence type="ECO:0000256" key="2">
    <source>
        <dbReference type="SAM" id="SignalP"/>
    </source>
</evidence>
<evidence type="ECO:0000256" key="1">
    <source>
        <dbReference type="SAM" id="MobiDB-lite"/>
    </source>
</evidence>
<dbReference type="Proteomes" id="UP000012040">
    <property type="component" value="Chromosome"/>
</dbReference>
<feature type="region of interest" description="Disordered" evidence="1">
    <location>
        <begin position="83"/>
        <end position="109"/>
    </location>
</feature>
<keyword evidence="4" id="KW-1185">Reference proteome</keyword>
<keyword evidence="2" id="KW-0732">Signal</keyword>
<dbReference type="KEGG" id="bex:A11Q_2506"/>
<evidence type="ECO:0000313" key="4">
    <source>
        <dbReference type="Proteomes" id="UP000012040"/>
    </source>
</evidence>
<gene>
    <name evidence="3" type="ORF">A11Q_2506</name>
</gene>
<dbReference type="SUPFAM" id="SSF56925">
    <property type="entry name" value="OMPA-like"/>
    <property type="match status" value="1"/>
</dbReference>
<sequence>MRKLNQFFSFFILIALTQLSLPSQAQQAPPPSPAPNTGIPLDELSLEEQLNNELGTELGTGENPDGISTDELMMLDETGLISPVAPYPTTGSGLETYTNDDDEDHDDDGSGRVRYIEPRYAKNGYSFGLQVWTQRFDIKASLLTTVVIGGTTTTNTVDLSSSSNDFQNIGFVGRYAIFPFDHIGADINVTAGTSLNHGESGLSSIHTIRAEFNLSYTVEVGGTSALYGLGGVGYETFIGDEIQKIVSASGGGTVQLGAGFNFSEQVSAEVMYMRAFHKVSDEFFRRAGDAAIAQGATSYAPQQSSVTAEIIQGRLMFTF</sequence>
<dbReference type="EMBL" id="CP003537">
    <property type="protein sequence ID" value="AGH96722.1"/>
    <property type="molecule type" value="Genomic_DNA"/>
</dbReference>
<feature type="signal peptide" evidence="2">
    <location>
        <begin position="1"/>
        <end position="25"/>
    </location>
</feature>
<protein>
    <recommendedName>
        <fullName evidence="5">Outer membrane protein beta-barrel domain-containing protein</fullName>
    </recommendedName>
</protein>
<feature type="compositionally biased region" description="Acidic residues" evidence="1">
    <location>
        <begin position="98"/>
        <end position="107"/>
    </location>
</feature>